<feature type="transmembrane region" description="Helical" evidence="2">
    <location>
        <begin position="119"/>
        <end position="139"/>
    </location>
</feature>
<dbReference type="SMART" id="SM00714">
    <property type="entry name" value="LITAF"/>
    <property type="match status" value="1"/>
</dbReference>
<protein>
    <submittedName>
        <fullName evidence="4">Putative membrane-associated motif in lps-induced tumor necrosis factor alpha factor</fullName>
    </submittedName>
</protein>
<evidence type="ECO:0000259" key="3">
    <source>
        <dbReference type="PROSITE" id="PS51837"/>
    </source>
</evidence>
<dbReference type="PROSITE" id="PS51837">
    <property type="entry name" value="LITAF"/>
    <property type="match status" value="1"/>
</dbReference>
<keyword evidence="2" id="KW-0812">Transmembrane</keyword>
<accession>A0A224XY72</accession>
<organism evidence="4">
    <name type="scientific">Panstrongylus lignarius</name>
    <dbReference type="NCBI Taxonomy" id="156445"/>
    <lineage>
        <taxon>Eukaryota</taxon>
        <taxon>Metazoa</taxon>
        <taxon>Ecdysozoa</taxon>
        <taxon>Arthropoda</taxon>
        <taxon>Hexapoda</taxon>
        <taxon>Insecta</taxon>
        <taxon>Pterygota</taxon>
        <taxon>Neoptera</taxon>
        <taxon>Paraneoptera</taxon>
        <taxon>Hemiptera</taxon>
        <taxon>Heteroptera</taxon>
        <taxon>Panheteroptera</taxon>
        <taxon>Cimicomorpha</taxon>
        <taxon>Reduviidae</taxon>
        <taxon>Triatominae</taxon>
        <taxon>Panstrongylus</taxon>
    </lineage>
</organism>
<evidence type="ECO:0000256" key="2">
    <source>
        <dbReference type="SAM" id="Phobius"/>
    </source>
</evidence>
<keyword evidence="2" id="KW-0472">Membrane</keyword>
<evidence type="ECO:0000313" key="4">
    <source>
        <dbReference type="EMBL" id="JAW13163.1"/>
    </source>
</evidence>
<dbReference type="Pfam" id="PF10601">
    <property type="entry name" value="zf-LITAF-like"/>
    <property type="match status" value="1"/>
</dbReference>
<evidence type="ECO:0000256" key="1">
    <source>
        <dbReference type="SAM" id="MobiDB-lite"/>
    </source>
</evidence>
<keyword evidence="2" id="KW-1133">Transmembrane helix</keyword>
<feature type="domain" description="LITAF" evidence="3">
    <location>
        <begin position="77"/>
        <end position="160"/>
    </location>
</feature>
<proteinExistence type="predicted"/>
<reference evidence="4" key="1">
    <citation type="journal article" date="2018" name="PLoS Negl. Trop. Dis.">
        <title>An insight into the salivary gland and fat body transcriptome of Panstrongylus lignarius (Hemiptera: Heteroptera), the main vector of Chagas disease in Peru.</title>
        <authorList>
            <person name="Nevoa J.C."/>
            <person name="Mendes M.T."/>
            <person name="da Silva M.V."/>
            <person name="Soares S.C."/>
            <person name="Oliveira C.J.F."/>
            <person name="Ribeiro J.M.C."/>
        </authorList>
    </citation>
    <scope>NUCLEOTIDE SEQUENCE</scope>
</reference>
<dbReference type="InterPro" id="IPR006629">
    <property type="entry name" value="LITAF"/>
</dbReference>
<name>A0A224XY72_9HEMI</name>
<feature type="region of interest" description="Disordered" evidence="1">
    <location>
        <begin position="173"/>
        <end position="196"/>
    </location>
</feature>
<sequence length="196" mass="22459">MSNSLQVRCLVCGELLCYNRECTEPLIEHLRNKHPYIHVAKIPPFPRNYNINNTYGNTFPAEQEKNLLLGNKESFKKETKKRSKENQNKIVTGKIYCHSCDCESEPVVRKQKNPLTNSAIGTFFMLGCWPFCFLPFFVWGTRIVSLYCPKCSQLLGTYDRKLNIMIKRPSAENPATSKLNPKVSSSTSAPNLNYNK</sequence>
<dbReference type="EMBL" id="GFTR01003263">
    <property type="protein sequence ID" value="JAW13163.1"/>
    <property type="molecule type" value="Transcribed_RNA"/>
</dbReference>
<dbReference type="AlphaFoldDB" id="A0A224XY72"/>